<evidence type="ECO:0000313" key="3">
    <source>
        <dbReference type="Proteomes" id="UP000198210"/>
    </source>
</evidence>
<proteinExistence type="predicted"/>
<reference evidence="2 3" key="1">
    <citation type="submission" date="2016-06" db="EMBL/GenBank/DDBJ databases">
        <authorList>
            <person name="Kjaerup R.B."/>
            <person name="Dalgaard T.S."/>
            <person name="Juul-Madsen H.R."/>
        </authorList>
    </citation>
    <scope>NUCLEOTIDE SEQUENCE [LARGE SCALE GENOMIC DNA]</scope>
    <source>
        <strain evidence="2 3">DSM 45097</strain>
    </source>
</reference>
<feature type="coiled-coil region" evidence="1">
    <location>
        <begin position="38"/>
        <end position="79"/>
    </location>
</feature>
<accession>A0A1C5IFZ6</accession>
<evidence type="ECO:0000313" key="2">
    <source>
        <dbReference type="EMBL" id="SCG56983.1"/>
    </source>
</evidence>
<keyword evidence="3" id="KW-1185">Reference proteome</keyword>
<evidence type="ECO:0000256" key="1">
    <source>
        <dbReference type="SAM" id="Coils"/>
    </source>
</evidence>
<dbReference type="Proteomes" id="UP000198210">
    <property type="component" value="Chromosome I"/>
</dbReference>
<dbReference type="AlphaFoldDB" id="A0A1C5IFZ6"/>
<gene>
    <name evidence="2" type="ORF">GA0074704_3329</name>
</gene>
<sequence>MVKWIVLAMLLFALVVLALAVRPVLARLPRLRRAAVALQRRQGEAEALRAAAEELTVRAEELQRRAETAQQRVELIKARRGN</sequence>
<organism evidence="2 3">
    <name type="scientific">Micromonospora siamensis</name>
    <dbReference type="NCBI Taxonomy" id="299152"/>
    <lineage>
        <taxon>Bacteria</taxon>
        <taxon>Bacillati</taxon>
        <taxon>Actinomycetota</taxon>
        <taxon>Actinomycetes</taxon>
        <taxon>Micromonosporales</taxon>
        <taxon>Micromonosporaceae</taxon>
        <taxon>Micromonospora</taxon>
    </lineage>
</organism>
<dbReference type="RefSeq" id="WP_088971348.1">
    <property type="nucleotide sequence ID" value="NZ_JBHLYF010000012.1"/>
</dbReference>
<name>A0A1C5IFZ6_9ACTN</name>
<dbReference type="EMBL" id="LT607751">
    <property type="protein sequence ID" value="SCG56983.1"/>
    <property type="molecule type" value="Genomic_DNA"/>
</dbReference>
<protein>
    <submittedName>
        <fullName evidence="2">Uncharacterized protein</fullName>
    </submittedName>
</protein>
<keyword evidence="1" id="KW-0175">Coiled coil</keyword>